<keyword evidence="9" id="KW-1185">Reference proteome</keyword>
<dbReference type="OrthoDB" id="6080732at2"/>
<protein>
    <submittedName>
        <fullName evidence="8">Uncharacterized protein</fullName>
    </submittedName>
</protein>
<sequence>MNAFARDLSLPAAVLTLTCGLGALSLASLPAAQALGLSALALALLAGLVLAHTLSRRQRQRAASTLNLFKGPVLKAAIVLYALRIPLDAVKALGSGVILLDALLIAMTLAAALLIGRRWLGMNTDAALLIGAGSGICGAAAVLAAEPVVKGKERDVAMAVATVVLFGSLNMLLLPVLFHWLPALFQSERDFAIYTGATVQEVAQVIVAANAMHPALVDTALLTKMVRIMMLAPALLVLGSLYRPPATGGQTPTQRQVRVPLFALLFLGMLMIHAMVPLPTAVQAWLAHLDDVLLALAMAALGLTTHLGLLRQAGWKPLLLGASLWLLLLVAGGLALHLWPL</sequence>
<proteinExistence type="inferred from homology"/>
<dbReference type="PATRIC" id="fig|1177179.3.peg.2384"/>
<evidence type="ECO:0000256" key="2">
    <source>
        <dbReference type="ARBA" id="ARBA00007977"/>
    </source>
</evidence>
<feature type="transmembrane region" description="Helical" evidence="7">
    <location>
        <begin position="127"/>
        <end position="145"/>
    </location>
</feature>
<dbReference type="PANTHER" id="PTHR30106">
    <property type="entry name" value="INNER MEMBRANE PROTEIN YEIH-RELATED"/>
    <property type="match status" value="1"/>
</dbReference>
<dbReference type="eggNOG" id="COG2855">
    <property type="taxonomic scope" value="Bacteria"/>
</dbReference>
<keyword evidence="4 7" id="KW-0812">Transmembrane</keyword>
<feature type="transmembrane region" description="Helical" evidence="7">
    <location>
        <begin position="93"/>
        <end position="115"/>
    </location>
</feature>
<evidence type="ECO:0000313" key="9">
    <source>
        <dbReference type="Proteomes" id="UP000010164"/>
    </source>
</evidence>
<feature type="transmembrane region" description="Helical" evidence="7">
    <location>
        <begin position="67"/>
        <end position="87"/>
    </location>
</feature>
<dbReference type="Pfam" id="PF03601">
    <property type="entry name" value="Cons_hypoth698"/>
    <property type="match status" value="1"/>
</dbReference>
<reference evidence="8 9" key="1">
    <citation type="journal article" date="2012" name="J. Bacteriol.">
        <title>Genome Sequence of the Alkane-Degrading Bacterium Alcanivorax hongdengensis Type Strain A-11-3.</title>
        <authorList>
            <person name="Lai Q."/>
            <person name="Shao Z."/>
        </authorList>
    </citation>
    <scope>NUCLEOTIDE SEQUENCE [LARGE SCALE GENOMIC DNA]</scope>
    <source>
        <strain evidence="8 9">A-11-3</strain>
    </source>
</reference>
<feature type="transmembrane region" description="Helical" evidence="7">
    <location>
        <begin position="262"/>
        <end position="286"/>
    </location>
</feature>
<name>L0WCF2_9GAMM</name>
<dbReference type="GO" id="GO:0005886">
    <property type="term" value="C:plasma membrane"/>
    <property type="evidence" value="ECO:0007669"/>
    <property type="project" value="UniProtKB-SubCell"/>
</dbReference>
<feature type="transmembrane region" description="Helical" evidence="7">
    <location>
        <begin position="292"/>
        <end position="310"/>
    </location>
</feature>
<comment type="subcellular location">
    <subcellularLocation>
        <location evidence="1">Cell membrane</location>
        <topology evidence="1">Multi-pass membrane protein</topology>
    </subcellularLocation>
</comment>
<evidence type="ECO:0000256" key="1">
    <source>
        <dbReference type="ARBA" id="ARBA00004651"/>
    </source>
</evidence>
<dbReference type="EMBL" id="AMRJ01000019">
    <property type="protein sequence ID" value="EKF73787.1"/>
    <property type="molecule type" value="Genomic_DNA"/>
</dbReference>
<feature type="transmembrane region" description="Helical" evidence="7">
    <location>
        <begin position="37"/>
        <end position="55"/>
    </location>
</feature>
<dbReference type="InterPro" id="IPR018383">
    <property type="entry name" value="UPF0324_pro"/>
</dbReference>
<feature type="transmembrane region" description="Helical" evidence="7">
    <location>
        <begin position="317"/>
        <end position="339"/>
    </location>
</feature>
<dbReference type="PANTHER" id="PTHR30106:SF2">
    <property type="entry name" value="UPF0324 INNER MEMBRANE PROTEIN YEIH"/>
    <property type="match status" value="1"/>
</dbReference>
<gene>
    <name evidence="8" type="ORF">A11A3_11923</name>
</gene>
<dbReference type="RefSeq" id="WP_008929559.1">
    <property type="nucleotide sequence ID" value="NZ_AMRJ01000019.1"/>
</dbReference>
<evidence type="ECO:0000256" key="4">
    <source>
        <dbReference type="ARBA" id="ARBA00022692"/>
    </source>
</evidence>
<dbReference type="NCBIfam" id="TIGR00698">
    <property type="entry name" value="YeiH family putative sulfate export transporter"/>
    <property type="match status" value="1"/>
</dbReference>
<evidence type="ECO:0000256" key="3">
    <source>
        <dbReference type="ARBA" id="ARBA00022475"/>
    </source>
</evidence>
<dbReference type="InterPro" id="IPR004630">
    <property type="entry name" value="UPF0324_YeiH-like"/>
</dbReference>
<keyword evidence="3" id="KW-1003">Cell membrane</keyword>
<keyword evidence="5 7" id="KW-1133">Transmembrane helix</keyword>
<evidence type="ECO:0000256" key="6">
    <source>
        <dbReference type="ARBA" id="ARBA00023136"/>
    </source>
</evidence>
<evidence type="ECO:0000313" key="8">
    <source>
        <dbReference type="EMBL" id="EKF73787.1"/>
    </source>
</evidence>
<dbReference type="AlphaFoldDB" id="L0WCF2"/>
<comment type="caution">
    <text evidence="8">The sequence shown here is derived from an EMBL/GenBank/DDBJ whole genome shotgun (WGS) entry which is preliminary data.</text>
</comment>
<evidence type="ECO:0000256" key="7">
    <source>
        <dbReference type="SAM" id="Phobius"/>
    </source>
</evidence>
<accession>L0WCF2</accession>
<keyword evidence="6 7" id="KW-0472">Membrane</keyword>
<dbReference type="Proteomes" id="UP000010164">
    <property type="component" value="Unassembled WGS sequence"/>
</dbReference>
<comment type="similarity">
    <text evidence="2">Belongs to the UPF0324 family.</text>
</comment>
<organism evidence="8 9">
    <name type="scientific">Alcanivorax hongdengensis A-11-3</name>
    <dbReference type="NCBI Taxonomy" id="1177179"/>
    <lineage>
        <taxon>Bacteria</taxon>
        <taxon>Pseudomonadati</taxon>
        <taxon>Pseudomonadota</taxon>
        <taxon>Gammaproteobacteria</taxon>
        <taxon>Oceanospirillales</taxon>
        <taxon>Alcanivoracaceae</taxon>
        <taxon>Alcanivorax</taxon>
    </lineage>
</organism>
<evidence type="ECO:0000256" key="5">
    <source>
        <dbReference type="ARBA" id="ARBA00022989"/>
    </source>
</evidence>
<feature type="transmembrane region" description="Helical" evidence="7">
    <location>
        <begin position="157"/>
        <end position="179"/>
    </location>
</feature>